<keyword evidence="3" id="KW-0547">Nucleotide-binding</keyword>
<keyword evidence="5" id="KW-0460">Magnesium</keyword>
<keyword evidence="1" id="KW-0808">Transferase</keyword>
<evidence type="ECO:0000256" key="2">
    <source>
        <dbReference type="ARBA" id="ARBA00022695"/>
    </source>
</evidence>
<dbReference type="Pfam" id="PF08335">
    <property type="entry name" value="GlnD_UR_UTase"/>
    <property type="match status" value="2"/>
</dbReference>
<dbReference type="GO" id="GO:0008882">
    <property type="term" value="F:[glutamate-ammonia-ligase] adenylyltransferase activity"/>
    <property type="evidence" value="ECO:0007669"/>
    <property type="project" value="InterPro"/>
</dbReference>
<dbReference type="NCBIfam" id="NF008292">
    <property type="entry name" value="PRK11072.1"/>
    <property type="match status" value="1"/>
</dbReference>
<proteinExistence type="predicted"/>
<evidence type="ECO:0000256" key="4">
    <source>
        <dbReference type="ARBA" id="ARBA00022840"/>
    </source>
</evidence>
<dbReference type="InterPro" id="IPR043519">
    <property type="entry name" value="NT_sf"/>
</dbReference>
<keyword evidence="4" id="KW-0067">ATP-binding</keyword>
<dbReference type="Gene3D" id="3.30.460.10">
    <property type="entry name" value="Beta Polymerase, domain 2"/>
    <property type="match status" value="2"/>
</dbReference>
<keyword evidence="6" id="KW-0511">Multifunctional enzyme</keyword>
<protein>
    <submittedName>
        <fullName evidence="9">Uncharacterized protein</fullName>
    </submittedName>
</protein>
<evidence type="ECO:0000256" key="3">
    <source>
        <dbReference type="ARBA" id="ARBA00022741"/>
    </source>
</evidence>
<dbReference type="GO" id="GO:0000820">
    <property type="term" value="P:regulation of glutamine family amino acid metabolic process"/>
    <property type="evidence" value="ECO:0007669"/>
    <property type="project" value="TreeGrafter"/>
</dbReference>
<dbReference type="EMBL" id="JOPB01000007">
    <property type="protein sequence ID" value="OUI78387.1"/>
    <property type="molecule type" value="Genomic_DNA"/>
</dbReference>
<dbReference type="InterPro" id="IPR023057">
    <property type="entry name" value="GlnE"/>
</dbReference>
<sequence>MSTPHSIHVPWFNQNWPKPADQKSADSFQEDLLKLWIQHEKDPAFLQQENIVQLLQAIGGNSPYLSDLILRNIHFFEFLLENGPDEACKVTFDNLHQFSIQESRQATAKILRITKQKIALSCALADIGNFWSLQQITLTLSNLAEATLNLAINHLLLHAHQNNKLHLQHPETPQKNCGFIVLGMGKLGAKELNYSSDIDLIILYDPDIYADNEDLNTVFVRLTRQLVSLMEERDENGYVFRTDLRLRPDPSSSPLAVSLPAAITYYESLGQTWERTAMSKARPIAGDIPAGYAFLEAIRPFIWRRHLDFTVIDDIHAMKKRIDQYKKTGKQNLSKLPPNIPDEEALNWLVSQNIKLGHGGIREIEFCPQTMQLVWAGRFPELQDSTTVGGLTKLTEKELLTSSQTQKLIEAYTLLRQTEHRLQMQNDYQTHSLPNSLEELKQFSIFMGYETPNKFARDLFPLMQFVRQTFEGLFATPDNDEQYILDMSPSELKDYLNQKGFPDEAAAILQSWNDSGPRALRTSKARTILTNVLPKLLDAFSNQRNPLLVLQRFDTLLARHRAGIQLLSLFERNPALIKRLSAVIGTSHFIAEHIASNPAAIDALLETNLVKNRFNLQKTIRDYLKNAEYYMDVMPALHSLVHSEEFRLSVAHLDNQLSLNKAQILRTSMANSIMKSLLEQVTKEHQRKYGIIPEGGICIVVLGKAGSWEMTSGSDLDLMLIFDHPPEIYESVCNHPHDKQQASSQRSISVNNYYIRLTQAFISAITSAGSAGSLYEVDMRLRPSGSKGPVAVSLASFNRYHKEEAWTWERMALTRARVIGGPVKLQKRIQESIQHALSHAPHDLSNESILKDTTDMRKRLLRDAPPCSPWDVKYLTGGLMEVEFIAQTLQLIVKDPEVYHPCTRIAFRRLAKHGALDPKDAKLLIQADFFWRNLQSLLRIFFGKLPPKDITTELTPAIIEIMARDLLKTSTQDVHAIEQIQKKAEKIGEQVRTIFIKYIGSLP</sequence>
<keyword evidence="10" id="KW-1185">Reference proteome</keyword>
<dbReference type="PANTHER" id="PTHR30621:SF0">
    <property type="entry name" value="BIFUNCTIONAL GLUTAMINE SYNTHETASE ADENYLYLTRANSFERASE_ADENYLYL-REMOVING ENZYME"/>
    <property type="match status" value="1"/>
</dbReference>
<evidence type="ECO:0000256" key="6">
    <source>
        <dbReference type="ARBA" id="ARBA00023268"/>
    </source>
</evidence>
<evidence type="ECO:0000256" key="5">
    <source>
        <dbReference type="ARBA" id="ARBA00022842"/>
    </source>
</evidence>
<dbReference type="InterPro" id="IPR005190">
    <property type="entry name" value="GlnE_rpt_dom"/>
</dbReference>
<keyword evidence="2" id="KW-0548">Nucleotidyltransferase</keyword>
<dbReference type="RefSeq" id="WP_086632402.1">
    <property type="nucleotide sequence ID" value="NZ_JOPB01000007.1"/>
</dbReference>
<dbReference type="Proteomes" id="UP000194946">
    <property type="component" value="Unassembled WGS sequence"/>
</dbReference>
<dbReference type="Pfam" id="PF03710">
    <property type="entry name" value="GlnE"/>
    <property type="match status" value="2"/>
</dbReference>
<feature type="domain" description="Glutamate-ammonia ligase adenylyltransferase repeated" evidence="7">
    <location>
        <begin position="578"/>
        <end position="830"/>
    </location>
</feature>
<evidence type="ECO:0000259" key="7">
    <source>
        <dbReference type="Pfam" id="PF03710"/>
    </source>
</evidence>
<feature type="domain" description="PII-uridylyltransferase/Glutamine-synthetase adenylyltransferase" evidence="8">
    <location>
        <begin position="870"/>
        <end position="994"/>
    </location>
</feature>
<evidence type="ECO:0000313" key="10">
    <source>
        <dbReference type="Proteomes" id="UP000194946"/>
    </source>
</evidence>
<feature type="domain" description="PII-uridylyltransferase/Glutamine-synthetase adenylyltransferase" evidence="8">
    <location>
        <begin position="348"/>
        <end position="474"/>
    </location>
</feature>
<dbReference type="GO" id="GO:0005829">
    <property type="term" value="C:cytosol"/>
    <property type="evidence" value="ECO:0007669"/>
    <property type="project" value="TreeGrafter"/>
</dbReference>
<organism evidence="9 10">
    <name type="scientific">Commensalibacter intestini</name>
    <dbReference type="NCBI Taxonomy" id="479936"/>
    <lineage>
        <taxon>Bacteria</taxon>
        <taxon>Pseudomonadati</taxon>
        <taxon>Pseudomonadota</taxon>
        <taxon>Alphaproteobacteria</taxon>
        <taxon>Acetobacterales</taxon>
        <taxon>Acetobacteraceae</taxon>
    </lineage>
</organism>
<accession>A0A251ZUQ6</accession>
<dbReference type="PANTHER" id="PTHR30621">
    <property type="entry name" value="GLUTAMINE SYNTHETASE ADENYLYLTRANSFERASE"/>
    <property type="match status" value="1"/>
</dbReference>
<dbReference type="SUPFAM" id="SSF81593">
    <property type="entry name" value="Nucleotidyltransferase substrate binding subunit/domain"/>
    <property type="match status" value="2"/>
</dbReference>
<name>A0A251ZUQ6_9PROT</name>
<feature type="domain" description="Glutamate-ammonia ligase adenylyltransferase repeated" evidence="7">
    <location>
        <begin position="54"/>
        <end position="296"/>
    </location>
</feature>
<dbReference type="Gene3D" id="1.20.120.330">
    <property type="entry name" value="Nucleotidyltransferases domain 2"/>
    <property type="match status" value="2"/>
</dbReference>
<comment type="caution">
    <text evidence="9">The sequence shown here is derived from an EMBL/GenBank/DDBJ whole genome shotgun (WGS) entry which is preliminary data.</text>
</comment>
<dbReference type="NCBIfam" id="NF010706">
    <property type="entry name" value="PRK14108.1"/>
    <property type="match status" value="1"/>
</dbReference>
<evidence type="ECO:0000313" key="9">
    <source>
        <dbReference type="EMBL" id="OUI78387.1"/>
    </source>
</evidence>
<dbReference type="AlphaFoldDB" id="A0A251ZUQ6"/>
<dbReference type="SUPFAM" id="SSF81301">
    <property type="entry name" value="Nucleotidyltransferase"/>
    <property type="match status" value="2"/>
</dbReference>
<dbReference type="Gene3D" id="1.20.120.1510">
    <property type="match status" value="1"/>
</dbReference>
<gene>
    <name evidence="9" type="ORF">HK18_10175</name>
</gene>
<reference evidence="10" key="1">
    <citation type="submission" date="2014-06" db="EMBL/GenBank/DDBJ databases">
        <authorList>
            <person name="Winans N.J."/>
            <person name="Newell P.D."/>
            <person name="Douglas A.E."/>
        </authorList>
    </citation>
    <scope>NUCLEOTIDE SEQUENCE [LARGE SCALE GENOMIC DNA]</scope>
    <source>
        <strain evidence="10">DmL_052</strain>
    </source>
</reference>
<evidence type="ECO:0000256" key="1">
    <source>
        <dbReference type="ARBA" id="ARBA00022679"/>
    </source>
</evidence>
<dbReference type="CDD" id="cd05401">
    <property type="entry name" value="NT_GlnE_GlnD_like"/>
    <property type="match status" value="2"/>
</dbReference>
<dbReference type="GO" id="GO:0005524">
    <property type="term" value="F:ATP binding"/>
    <property type="evidence" value="ECO:0007669"/>
    <property type="project" value="UniProtKB-KW"/>
</dbReference>
<evidence type="ECO:0000259" key="8">
    <source>
        <dbReference type="Pfam" id="PF08335"/>
    </source>
</evidence>
<dbReference type="InterPro" id="IPR013546">
    <property type="entry name" value="PII_UdlTrfase/GS_AdlTrfase"/>
</dbReference>